<evidence type="ECO:0000313" key="2">
    <source>
        <dbReference type="EMBL" id="SDW27268.1"/>
    </source>
</evidence>
<organism evidence="2 3">
    <name type="scientific">Flagellimonas zhangzhouensis</name>
    <dbReference type="NCBI Taxonomy" id="1073328"/>
    <lineage>
        <taxon>Bacteria</taxon>
        <taxon>Pseudomonadati</taxon>
        <taxon>Bacteroidota</taxon>
        <taxon>Flavobacteriia</taxon>
        <taxon>Flavobacteriales</taxon>
        <taxon>Flavobacteriaceae</taxon>
        <taxon>Flagellimonas</taxon>
    </lineage>
</organism>
<sequence>MDCKIKCKNCNTIIKEPHSYCPYCGQKLDLGRLNFKQLLSDLWVSITNTDQGVLHLIKHLAYRPGKVAREYISGRRKRYFNPFNYLMLTVAVALYFILQFEATALDYSTIDADNSELLQFAFKYFNVFILLMWPIHGLLIWLFFLGHKTNYVENLTLTAHLSGQTMLYYIVAFILFMLMPSLLGAMGIIIGILISIWYVVAILQFYQTKSFVSILKILIIITLTNLISQGIIYATYHLYTTVID</sequence>
<accession>A0A1H2S6W4</accession>
<keyword evidence="1" id="KW-0472">Membrane</keyword>
<feature type="transmembrane region" description="Helical" evidence="1">
    <location>
        <begin position="185"/>
        <end position="206"/>
    </location>
</feature>
<dbReference type="InterPro" id="IPR022134">
    <property type="entry name" value="DUF3667"/>
</dbReference>
<keyword evidence="1" id="KW-1133">Transmembrane helix</keyword>
<keyword evidence="3" id="KW-1185">Reference proteome</keyword>
<evidence type="ECO:0000313" key="3">
    <source>
        <dbReference type="Proteomes" id="UP000199592"/>
    </source>
</evidence>
<dbReference type="Pfam" id="PF12412">
    <property type="entry name" value="DUF3667"/>
    <property type="match status" value="1"/>
</dbReference>
<dbReference type="EMBL" id="FNMY01000001">
    <property type="protein sequence ID" value="SDW27268.1"/>
    <property type="molecule type" value="Genomic_DNA"/>
</dbReference>
<name>A0A1H2S6W4_9FLAO</name>
<dbReference type="Proteomes" id="UP000199592">
    <property type="component" value="Unassembled WGS sequence"/>
</dbReference>
<proteinExistence type="predicted"/>
<evidence type="ECO:0000256" key="1">
    <source>
        <dbReference type="SAM" id="Phobius"/>
    </source>
</evidence>
<dbReference type="AlphaFoldDB" id="A0A1H2S6W4"/>
<feature type="transmembrane region" description="Helical" evidence="1">
    <location>
        <begin position="79"/>
        <end position="98"/>
    </location>
</feature>
<protein>
    <recommendedName>
        <fullName evidence="4">DUF3667 domain-containing protein</fullName>
    </recommendedName>
</protein>
<dbReference type="STRING" id="1073328.SAMN05216294_2305"/>
<feature type="transmembrane region" description="Helical" evidence="1">
    <location>
        <begin position="157"/>
        <end position="179"/>
    </location>
</feature>
<gene>
    <name evidence="2" type="ORF">SAMN04487892_0952</name>
</gene>
<keyword evidence="1" id="KW-0812">Transmembrane</keyword>
<dbReference type="OrthoDB" id="7446256at2"/>
<reference evidence="3" key="1">
    <citation type="submission" date="2016-10" db="EMBL/GenBank/DDBJ databases">
        <authorList>
            <person name="Varghese N."/>
            <person name="Submissions S."/>
        </authorList>
    </citation>
    <scope>NUCLEOTIDE SEQUENCE [LARGE SCALE GENOMIC DNA]</scope>
    <source>
        <strain evidence="3">DSM 25030</strain>
    </source>
</reference>
<feature type="transmembrane region" description="Helical" evidence="1">
    <location>
        <begin position="124"/>
        <end position="145"/>
    </location>
</feature>
<evidence type="ECO:0008006" key="4">
    <source>
        <dbReference type="Google" id="ProtNLM"/>
    </source>
</evidence>
<feature type="transmembrane region" description="Helical" evidence="1">
    <location>
        <begin position="218"/>
        <end position="239"/>
    </location>
</feature>